<keyword evidence="1" id="KW-1133">Transmembrane helix</keyword>
<organism evidence="2 3">
    <name type="scientific">Heterorhabditis bacteriophora</name>
    <name type="common">Entomopathogenic nematode worm</name>
    <dbReference type="NCBI Taxonomy" id="37862"/>
    <lineage>
        <taxon>Eukaryota</taxon>
        <taxon>Metazoa</taxon>
        <taxon>Ecdysozoa</taxon>
        <taxon>Nematoda</taxon>
        <taxon>Chromadorea</taxon>
        <taxon>Rhabditida</taxon>
        <taxon>Rhabditina</taxon>
        <taxon>Rhabditomorpha</taxon>
        <taxon>Strongyloidea</taxon>
        <taxon>Heterorhabditidae</taxon>
        <taxon>Heterorhabditis</taxon>
    </lineage>
</organism>
<evidence type="ECO:0000313" key="2">
    <source>
        <dbReference type="Proteomes" id="UP000095283"/>
    </source>
</evidence>
<sequence>MRGKKYLPSPNSSFLTIFCPFPIKFFITFTNSVLKKLYITE</sequence>
<name>A0A1I7WBJ7_HETBA</name>
<keyword evidence="1" id="KW-0472">Membrane</keyword>
<protein>
    <submittedName>
        <fullName evidence="3">Uncharacterized protein</fullName>
    </submittedName>
</protein>
<keyword evidence="1" id="KW-0812">Transmembrane</keyword>
<evidence type="ECO:0000313" key="3">
    <source>
        <dbReference type="WBParaSite" id="Hba_02044"/>
    </source>
</evidence>
<accession>A0A1I7WBJ7</accession>
<keyword evidence="2" id="KW-1185">Reference proteome</keyword>
<evidence type="ECO:0000256" key="1">
    <source>
        <dbReference type="SAM" id="Phobius"/>
    </source>
</evidence>
<feature type="transmembrane region" description="Helical" evidence="1">
    <location>
        <begin position="12"/>
        <end position="34"/>
    </location>
</feature>
<reference evidence="3" key="1">
    <citation type="submission" date="2016-11" db="UniProtKB">
        <authorList>
            <consortium name="WormBaseParasite"/>
        </authorList>
    </citation>
    <scope>IDENTIFICATION</scope>
</reference>
<proteinExistence type="predicted"/>
<dbReference type="WBParaSite" id="Hba_02044">
    <property type="protein sequence ID" value="Hba_02044"/>
    <property type="gene ID" value="Hba_02044"/>
</dbReference>
<dbReference type="AlphaFoldDB" id="A0A1I7WBJ7"/>
<dbReference type="Proteomes" id="UP000095283">
    <property type="component" value="Unplaced"/>
</dbReference>